<dbReference type="InterPro" id="IPR036955">
    <property type="entry name" value="AP2/ERF_dom_sf"/>
</dbReference>
<reference evidence="9 11" key="1">
    <citation type="journal article" date="2011" name="Nature">
        <title>The Medicago genome provides insight into the evolution of rhizobial symbioses.</title>
        <authorList>
            <person name="Young N.D."/>
            <person name="Debelle F."/>
            <person name="Oldroyd G.E."/>
            <person name="Geurts R."/>
            <person name="Cannon S.B."/>
            <person name="Udvardi M.K."/>
            <person name="Benedito V.A."/>
            <person name="Mayer K.F."/>
            <person name="Gouzy J."/>
            <person name="Schoof H."/>
            <person name="Van de Peer Y."/>
            <person name="Proost S."/>
            <person name="Cook D.R."/>
            <person name="Meyers B.C."/>
            <person name="Spannagl M."/>
            <person name="Cheung F."/>
            <person name="De Mita S."/>
            <person name="Krishnakumar V."/>
            <person name="Gundlach H."/>
            <person name="Zhou S."/>
            <person name="Mudge J."/>
            <person name="Bharti A.K."/>
            <person name="Murray J.D."/>
            <person name="Naoumkina M.A."/>
            <person name="Rosen B."/>
            <person name="Silverstein K.A."/>
            <person name="Tang H."/>
            <person name="Rombauts S."/>
            <person name="Zhao P.X."/>
            <person name="Zhou P."/>
            <person name="Barbe V."/>
            <person name="Bardou P."/>
            <person name="Bechner M."/>
            <person name="Bellec A."/>
            <person name="Berger A."/>
            <person name="Berges H."/>
            <person name="Bidwell S."/>
            <person name="Bisseling T."/>
            <person name="Choisne N."/>
            <person name="Couloux A."/>
            <person name="Denny R."/>
            <person name="Deshpande S."/>
            <person name="Dai X."/>
            <person name="Doyle J.J."/>
            <person name="Dudez A.M."/>
            <person name="Farmer A.D."/>
            <person name="Fouteau S."/>
            <person name="Franken C."/>
            <person name="Gibelin C."/>
            <person name="Gish J."/>
            <person name="Goldstein S."/>
            <person name="Gonzalez A.J."/>
            <person name="Green P.J."/>
            <person name="Hallab A."/>
            <person name="Hartog M."/>
            <person name="Hua A."/>
            <person name="Humphray S.J."/>
            <person name="Jeong D.H."/>
            <person name="Jing Y."/>
            <person name="Jocker A."/>
            <person name="Kenton S.M."/>
            <person name="Kim D.J."/>
            <person name="Klee K."/>
            <person name="Lai H."/>
            <person name="Lang C."/>
            <person name="Lin S."/>
            <person name="Macmil S.L."/>
            <person name="Magdelenat G."/>
            <person name="Matthews L."/>
            <person name="McCorrison J."/>
            <person name="Monaghan E.L."/>
            <person name="Mun J.H."/>
            <person name="Najar F.Z."/>
            <person name="Nicholson C."/>
            <person name="Noirot C."/>
            <person name="O'Bleness M."/>
            <person name="Paule C.R."/>
            <person name="Poulain J."/>
            <person name="Prion F."/>
            <person name="Qin B."/>
            <person name="Qu C."/>
            <person name="Retzel E.F."/>
            <person name="Riddle C."/>
            <person name="Sallet E."/>
            <person name="Samain S."/>
            <person name="Samson N."/>
            <person name="Sanders I."/>
            <person name="Saurat O."/>
            <person name="Scarpelli C."/>
            <person name="Schiex T."/>
            <person name="Segurens B."/>
            <person name="Severin A.J."/>
            <person name="Sherrier D.J."/>
            <person name="Shi R."/>
            <person name="Sims S."/>
            <person name="Singer S.R."/>
            <person name="Sinharoy S."/>
            <person name="Sterck L."/>
            <person name="Viollet A."/>
            <person name="Wang B.B."/>
            <person name="Wang K."/>
            <person name="Wang M."/>
            <person name="Wang X."/>
            <person name="Warfsmann J."/>
            <person name="Weissenbach J."/>
            <person name="White D.D."/>
            <person name="White J.D."/>
            <person name="Wiley G.B."/>
            <person name="Wincker P."/>
            <person name="Xing Y."/>
            <person name="Yang L."/>
            <person name="Yao Z."/>
            <person name="Ying F."/>
            <person name="Zhai J."/>
            <person name="Zhou L."/>
            <person name="Zuber A."/>
            <person name="Denarie J."/>
            <person name="Dixon R.A."/>
            <person name="May G.D."/>
            <person name="Schwartz D.C."/>
            <person name="Rogers J."/>
            <person name="Quetier F."/>
            <person name="Town C.D."/>
            <person name="Roe B.A."/>
        </authorList>
    </citation>
    <scope>NUCLEOTIDE SEQUENCE [LARGE SCALE GENOMIC DNA]</scope>
    <source>
        <strain evidence="9">A17</strain>
        <strain evidence="10 11">cv. Jemalong A17</strain>
    </source>
</reference>
<evidence type="ECO:0000256" key="6">
    <source>
        <dbReference type="ARBA" id="ARBA00023242"/>
    </source>
</evidence>
<dbReference type="GO" id="GO:0005634">
    <property type="term" value="C:nucleus"/>
    <property type="evidence" value="ECO:0007669"/>
    <property type="project" value="UniProtKB-SubCell"/>
</dbReference>
<keyword evidence="6" id="KW-0539">Nucleus</keyword>
<comment type="subcellular location">
    <subcellularLocation>
        <location evidence="1">Nucleus</location>
    </subcellularLocation>
</comment>
<dbReference type="Proteomes" id="UP000002051">
    <property type="component" value="Chromosome 6"/>
</dbReference>
<dbReference type="Gene3D" id="3.30.730.10">
    <property type="entry name" value="AP2/ERF domain"/>
    <property type="match status" value="1"/>
</dbReference>
<keyword evidence="4" id="KW-0010">Activator</keyword>
<dbReference type="InterPro" id="IPR016177">
    <property type="entry name" value="DNA-bd_dom_sf"/>
</dbReference>
<dbReference type="AlphaFoldDB" id="A0A072UC47"/>
<evidence type="ECO:0000313" key="9">
    <source>
        <dbReference type="EMBL" id="KEH26613.1"/>
    </source>
</evidence>
<evidence type="ECO:0000256" key="5">
    <source>
        <dbReference type="ARBA" id="ARBA00023163"/>
    </source>
</evidence>
<protein>
    <submittedName>
        <fullName evidence="9">Dehydration-responsive element-binding protein</fullName>
    </submittedName>
</protein>
<reference evidence="9 11" key="2">
    <citation type="journal article" date="2014" name="BMC Genomics">
        <title>An improved genome release (version Mt4.0) for the model legume Medicago truncatula.</title>
        <authorList>
            <person name="Tang H."/>
            <person name="Krishnakumar V."/>
            <person name="Bidwell S."/>
            <person name="Rosen B."/>
            <person name="Chan A."/>
            <person name="Zhou S."/>
            <person name="Gentzbittel L."/>
            <person name="Childs K.L."/>
            <person name="Yandell M."/>
            <person name="Gundlach H."/>
            <person name="Mayer K.F."/>
            <person name="Schwartz D.C."/>
            <person name="Town C.D."/>
        </authorList>
    </citation>
    <scope>GENOME REANNOTATION</scope>
    <source>
        <strain evidence="9">A17</strain>
        <strain evidence="10 11">cv. Jemalong A17</strain>
    </source>
</reference>
<proteinExistence type="inferred from homology"/>
<dbReference type="PROSITE" id="PS51032">
    <property type="entry name" value="AP2_ERF"/>
    <property type="match status" value="1"/>
</dbReference>
<dbReference type="HOGENOM" id="CLU_063331_1_0_1"/>
<keyword evidence="2" id="KW-0805">Transcription regulation</keyword>
<dbReference type="EnsemblPlants" id="KEH26613">
    <property type="protein sequence ID" value="KEH26613"/>
    <property type="gene ID" value="MTR_6g466020"/>
</dbReference>
<evidence type="ECO:0000256" key="7">
    <source>
        <dbReference type="ARBA" id="ARBA00024343"/>
    </source>
</evidence>
<accession>A0A072UC47</accession>
<evidence type="ECO:0000313" key="10">
    <source>
        <dbReference type="EnsemblPlants" id="KEH26613"/>
    </source>
</evidence>
<name>A0A072UC47_MEDTR</name>
<feature type="domain" description="AP2/ERF" evidence="8">
    <location>
        <begin position="42"/>
        <end position="99"/>
    </location>
</feature>
<dbReference type="SUPFAM" id="SSF54171">
    <property type="entry name" value="DNA-binding domain"/>
    <property type="match status" value="1"/>
</dbReference>
<evidence type="ECO:0000256" key="1">
    <source>
        <dbReference type="ARBA" id="ARBA00004123"/>
    </source>
</evidence>
<dbReference type="PANTHER" id="PTHR31839:SF81">
    <property type="entry name" value="DEHYDRATION-RESPONSIVE ELEMENT-BINDING-LIKE PROTEIN"/>
    <property type="match status" value="1"/>
</dbReference>
<dbReference type="InterPro" id="IPR045277">
    <property type="entry name" value="DRE1A-I"/>
</dbReference>
<reference evidence="10" key="3">
    <citation type="submission" date="2015-04" db="UniProtKB">
        <authorList>
            <consortium name="EnsemblPlants"/>
        </authorList>
    </citation>
    <scope>IDENTIFICATION</scope>
    <source>
        <strain evidence="10">cv. Jemalong A17</strain>
    </source>
</reference>
<sequence>MSLPNLEVSHGTPISTEDVRLAASTPKKRACRKKFKVTCHPIYRGVRSRNLGKWVCEMREPNKMTKIWLGTFPMAEMEARAHDVATLALRGCYACLNFADSAWRLLIPATIKTSRGCHRGGAYVSHHGKVFFGEEEEEKEEEVLNIPESLRNMALMSPTHSVEHEYQGIDADFQDIEVSL</sequence>
<dbReference type="PANTHER" id="PTHR31839">
    <property type="entry name" value="DEHYDRATION-RESPONSIVE ELEMENT-BINDING PROTEIN 1D"/>
    <property type="match status" value="1"/>
</dbReference>
<dbReference type="GO" id="GO:0003677">
    <property type="term" value="F:DNA binding"/>
    <property type="evidence" value="ECO:0007669"/>
    <property type="project" value="UniProtKB-KW"/>
</dbReference>
<dbReference type="Pfam" id="PF00847">
    <property type="entry name" value="AP2"/>
    <property type="match status" value="1"/>
</dbReference>
<dbReference type="EMBL" id="CM001222">
    <property type="protein sequence ID" value="KEH26613.1"/>
    <property type="molecule type" value="Genomic_DNA"/>
</dbReference>
<keyword evidence="3" id="KW-0238">DNA-binding</keyword>
<dbReference type="InterPro" id="IPR001471">
    <property type="entry name" value="AP2/ERF_dom"/>
</dbReference>
<dbReference type="PRINTS" id="PR00367">
    <property type="entry name" value="ETHRSPELEMNT"/>
</dbReference>
<dbReference type="STRING" id="3880.A0A072UC47"/>
<organism evidence="9 11">
    <name type="scientific">Medicago truncatula</name>
    <name type="common">Barrel medic</name>
    <name type="synonym">Medicago tribuloides</name>
    <dbReference type="NCBI Taxonomy" id="3880"/>
    <lineage>
        <taxon>Eukaryota</taxon>
        <taxon>Viridiplantae</taxon>
        <taxon>Streptophyta</taxon>
        <taxon>Embryophyta</taxon>
        <taxon>Tracheophyta</taxon>
        <taxon>Spermatophyta</taxon>
        <taxon>Magnoliopsida</taxon>
        <taxon>eudicotyledons</taxon>
        <taxon>Gunneridae</taxon>
        <taxon>Pentapetalae</taxon>
        <taxon>rosids</taxon>
        <taxon>fabids</taxon>
        <taxon>Fabales</taxon>
        <taxon>Fabaceae</taxon>
        <taxon>Papilionoideae</taxon>
        <taxon>50 kb inversion clade</taxon>
        <taxon>NPAAA clade</taxon>
        <taxon>Hologalegina</taxon>
        <taxon>IRL clade</taxon>
        <taxon>Trifolieae</taxon>
        <taxon>Medicago</taxon>
    </lineage>
</organism>
<dbReference type="SMART" id="SM00380">
    <property type="entry name" value="AP2"/>
    <property type="match status" value="1"/>
</dbReference>
<evidence type="ECO:0000256" key="3">
    <source>
        <dbReference type="ARBA" id="ARBA00023125"/>
    </source>
</evidence>
<dbReference type="GO" id="GO:0003700">
    <property type="term" value="F:DNA-binding transcription factor activity"/>
    <property type="evidence" value="ECO:0007669"/>
    <property type="project" value="InterPro"/>
</dbReference>
<evidence type="ECO:0000259" key="8">
    <source>
        <dbReference type="PROSITE" id="PS51032"/>
    </source>
</evidence>
<comment type="similarity">
    <text evidence="7">Belongs to the AP2/ERF transcription factor family. ERF subfamily.</text>
</comment>
<dbReference type="CDD" id="cd00018">
    <property type="entry name" value="AP2"/>
    <property type="match status" value="1"/>
</dbReference>
<evidence type="ECO:0000256" key="2">
    <source>
        <dbReference type="ARBA" id="ARBA00023015"/>
    </source>
</evidence>
<evidence type="ECO:0000256" key="4">
    <source>
        <dbReference type="ARBA" id="ARBA00023159"/>
    </source>
</evidence>
<keyword evidence="5" id="KW-0804">Transcription</keyword>
<gene>
    <name evidence="9" type="ordered locus">MTR_6g466020</name>
</gene>
<keyword evidence="11" id="KW-1185">Reference proteome</keyword>
<evidence type="ECO:0000313" key="11">
    <source>
        <dbReference type="Proteomes" id="UP000002051"/>
    </source>
</evidence>